<dbReference type="AlphaFoldDB" id="C0ZFJ9"/>
<name>C0ZFJ9_BREBN</name>
<organism evidence="1 2">
    <name type="scientific">Brevibacillus brevis (strain 47 / JCM 6285 / NBRC 100599)</name>
    <dbReference type="NCBI Taxonomy" id="358681"/>
    <lineage>
        <taxon>Bacteria</taxon>
        <taxon>Bacillati</taxon>
        <taxon>Bacillota</taxon>
        <taxon>Bacilli</taxon>
        <taxon>Bacillales</taxon>
        <taxon>Paenibacillaceae</taxon>
        <taxon>Brevibacillus</taxon>
    </lineage>
</organism>
<dbReference type="RefSeq" id="WP_015891855.1">
    <property type="nucleotide sequence ID" value="NC_012491.1"/>
</dbReference>
<sequence length="297" mass="34131">METVPKYSLSNTMEQLNGERCYIFDQVGSKLLAHATFAVSDVSYFTSQMHEARLPVRSDSPTYRLTLKQVTSSLHKGSYQVKVLAKLEGLHHVVLKIDDVSWDVFGGHLTAQVPKDTLSVVPITEEDFEALSRAVFDFDWSKLIVPAECSGTKQSDAFEDLVSELLQTMAIDNFTRIGTGVDRGRDGQFQINMASWIHSVNVSTNWVLQCKYSMNRSNLSIDEIYSEMIKVLMHKPDYYLLVTNRKLTSDFVDWFQSDLMQDTNYYIPFKKVLIQREELEGMLSLPQYLWLKKKYFG</sequence>
<dbReference type="HOGENOM" id="CLU_935880_0_0_9"/>
<reference evidence="1 2" key="1">
    <citation type="submission" date="2005-03" db="EMBL/GenBank/DDBJ databases">
        <title>Brevibacillus brevis strain 47, complete genome.</title>
        <authorList>
            <person name="Hosoyama A."/>
            <person name="Yamada R."/>
            <person name="Hongo Y."/>
            <person name="Terui Y."/>
            <person name="Ankai A."/>
            <person name="Masuyama W."/>
            <person name="Sekiguchi M."/>
            <person name="Takeda T."/>
            <person name="Asano K."/>
            <person name="Ohji S."/>
            <person name="Ichikawa N."/>
            <person name="Narita S."/>
            <person name="Aoki N."/>
            <person name="Miura H."/>
            <person name="Matsushita S."/>
            <person name="Sekigawa T."/>
            <person name="Yamagata H."/>
            <person name="Yoshikawa H."/>
            <person name="Udaka S."/>
            <person name="Tanikawa S."/>
            <person name="Fujita N."/>
        </authorList>
    </citation>
    <scope>NUCLEOTIDE SEQUENCE [LARGE SCALE GENOMIC DNA]</scope>
    <source>
        <strain evidence="2">47 / JCM 6285 / NBRC 100599</strain>
    </source>
</reference>
<keyword evidence="2" id="KW-1185">Reference proteome</keyword>
<evidence type="ECO:0008006" key="3">
    <source>
        <dbReference type="Google" id="ProtNLM"/>
    </source>
</evidence>
<accession>C0ZFJ9</accession>
<gene>
    <name evidence="1" type="ordered locus">BBR47_35810</name>
</gene>
<dbReference type="KEGG" id="bbe:BBR47_35810"/>
<dbReference type="EMBL" id="AP008955">
    <property type="protein sequence ID" value="BAH44558.1"/>
    <property type="molecule type" value="Genomic_DNA"/>
</dbReference>
<protein>
    <recommendedName>
        <fullName evidence="3">Restriction endonuclease type IV Mrr domain-containing protein</fullName>
    </recommendedName>
</protein>
<evidence type="ECO:0000313" key="2">
    <source>
        <dbReference type="Proteomes" id="UP000001877"/>
    </source>
</evidence>
<evidence type="ECO:0000313" key="1">
    <source>
        <dbReference type="EMBL" id="BAH44558.1"/>
    </source>
</evidence>
<dbReference type="Proteomes" id="UP000001877">
    <property type="component" value="Chromosome"/>
</dbReference>
<proteinExistence type="predicted"/>